<protein>
    <submittedName>
        <fullName evidence="1">Uncharacterized protein</fullName>
    </submittedName>
</protein>
<evidence type="ECO:0000313" key="1">
    <source>
        <dbReference type="EMBL" id="JAS80278.1"/>
    </source>
</evidence>
<reference evidence="1" key="1">
    <citation type="submission" date="2015-11" db="EMBL/GenBank/DDBJ databases">
        <title>De novo transcriptome assembly of four potential Pierce s Disease insect vectors from Arizona vineyards.</title>
        <authorList>
            <person name="Tassone E.E."/>
        </authorList>
    </citation>
    <scope>NUCLEOTIDE SEQUENCE</scope>
</reference>
<dbReference type="EMBL" id="GECU01027428">
    <property type="protein sequence ID" value="JAS80278.1"/>
    <property type="molecule type" value="Transcribed_RNA"/>
</dbReference>
<name>A0A1B6I031_9HEMI</name>
<accession>A0A1B6I031</accession>
<feature type="non-terminal residue" evidence="1">
    <location>
        <position position="1"/>
    </location>
</feature>
<dbReference type="AlphaFoldDB" id="A0A1B6I031"/>
<proteinExistence type="predicted"/>
<sequence>SIKKKYCIDQIPVFKETILKKHNFTGIASFRDISKCSESQSSSSMLTKQQYRSRISPMERPASHCSTCCSLESMLCWWTGLTVALVGWRSCGIVAENVIAGVFNWNK</sequence>
<organism evidence="1">
    <name type="scientific">Homalodisca liturata</name>
    <dbReference type="NCBI Taxonomy" id="320908"/>
    <lineage>
        <taxon>Eukaryota</taxon>
        <taxon>Metazoa</taxon>
        <taxon>Ecdysozoa</taxon>
        <taxon>Arthropoda</taxon>
        <taxon>Hexapoda</taxon>
        <taxon>Insecta</taxon>
        <taxon>Pterygota</taxon>
        <taxon>Neoptera</taxon>
        <taxon>Paraneoptera</taxon>
        <taxon>Hemiptera</taxon>
        <taxon>Auchenorrhyncha</taxon>
        <taxon>Membracoidea</taxon>
        <taxon>Cicadellidae</taxon>
        <taxon>Cicadellinae</taxon>
        <taxon>Proconiini</taxon>
        <taxon>Homalodisca</taxon>
    </lineage>
</organism>
<gene>
    <name evidence="1" type="ORF">g.57097</name>
</gene>